<evidence type="ECO:0000313" key="6">
    <source>
        <dbReference type="EMBL" id="ANT44812.1"/>
    </source>
</evidence>
<dbReference type="GO" id="GO:0005524">
    <property type="term" value="F:ATP binding"/>
    <property type="evidence" value="ECO:0007669"/>
    <property type="project" value="UniProtKB-KW"/>
</dbReference>
<protein>
    <submittedName>
        <fullName evidence="6">Recombinase</fullName>
    </submittedName>
</protein>
<dbReference type="InterPro" id="IPR013765">
    <property type="entry name" value="DNA_recomb/repair_RecA"/>
</dbReference>
<dbReference type="Proteomes" id="UP000224459">
    <property type="component" value="Segment"/>
</dbReference>
<dbReference type="InterPro" id="IPR027417">
    <property type="entry name" value="P-loop_NTPase"/>
</dbReference>
<evidence type="ECO:0000256" key="4">
    <source>
        <dbReference type="ARBA" id="ARBA00023172"/>
    </source>
</evidence>
<dbReference type="PANTHER" id="PTHR45900:SF1">
    <property type="entry name" value="MITOCHONDRIAL DNA REPAIR PROTEIN RECA HOMOLOG-RELATED"/>
    <property type="match status" value="1"/>
</dbReference>
<gene>
    <name evidence="6" type="ORF">vB_SscM-1_148</name>
</gene>
<dbReference type="Gene3D" id="3.40.50.300">
    <property type="entry name" value="P-loop containing nucleotide triphosphate hydrolases"/>
    <property type="match status" value="1"/>
</dbReference>
<evidence type="ECO:0000256" key="3">
    <source>
        <dbReference type="ARBA" id="ARBA00022840"/>
    </source>
</evidence>
<evidence type="ECO:0000313" key="7">
    <source>
        <dbReference type="Proteomes" id="UP000224459"/>
    </source>
</evidence>
<dbReference type="EMBL" id="KX171212">
    <property type="protein sequence ID" value="ANT44812.1"/>
    <property type="molecule type" value="Genomic_DNA"/>
</dbReference>
<dbReference type="PROSITE" id="PS50163">
    <property type="entry name" value="RECA_3"/>
    <property type="match status" value="1"/>
</dbReference>
<dbReference type="SUPFAM" id="SSF52540">
    <property type="entry name" value="P-loop containing nucleoside triphosphate hydrolases"/>
    <property type="match status" value="1"/>
</dbReference>
<comment type="similarity">
    <text evidence="1">Belongs to the RecA family.</text>
</comment>
<keyword evidence="4" id="KW-0233">DNA recombination</keyword>
<dbReference type="GO" id="GO:0006281">
    <property type="term" value="P:DNA repair"/>
    <property type="evidence" value="ECO:0007669"/>
    <property type="project" value="InterPro"/>
</dbReference>
<evidence type="ECO:0000259" key="5">
    <source>
        <dbReference type="PROSITE" id="PS50163"/>
    </source>
</evidence>
<keyword evidence="2" id="KW-0547">Nucleotide-binding</keyword>
<evidence type="ECO:0000256" key="1">
    <source>
        <dbReference type="ARBA" id="ARBA00009391"/>
    </source>
</evidence>
<evidence type="ECO:0000256" key="2">
    <source>
        <dbReference type="ARBA" id="ARBA00022741"/>
    </source>
</evidence>
<dbReference type="GO" id="GO:0006310">
    <property type="term" value="P:DNA recombination"/>
    <property type="evidence" value="ECO:0007669"/>
    <property type="project" value="UniProtKB-KW"/>
</dbReference>
<keyword evidence="3" id="KW-0067">ATP-binding</keyword>
<name>A0A1X9I9W6_9CAUD</name>
<dbReference type="InterPro" id="IPR049428">
    <property type="entry name" value="RecA-like_N"/>
</dbReference>
<dbReference type="PANTHER" id="PTHR45900">
    <property type="entry name" value="RECA"/>
    <property type="match status" value="1"/>
</dbReference>
<dbReference type="GO" id="GO:0003697">
    <property type="term" value="F:single-stranded DNA binding"/>
    <property type="evidence" value="ECO:0007669"/>
    <property type="project" value="InterPro"/>
</dbReference>
<dbReference type="Pfam" id="PF00154">
    <property type="entry name" value="RecA_N"/>
    <property type="match status" value="1"/>
</dbReference>
<accession>A0A1X9I9W6</accession>
<keyword evidence="7" id="KW-1185">Reference proteome</keyword>
<sequence length="410" mass="45762">MARAKKGKEIDTTDLNVIDLGKELGLGLMTDSNRANITNVIPTMVPQYDSIMGGGLPLGRLVEVYGIPGSGKSTFAVHLSKLTTEMGVITVWIDVEGTADNNRMEQLGVDVSKLFTIQAGEGRLKKTVELSVEQVGKELEYWIDTFNEKMPGVPIVFIWDSLGATRTEKEIENGIDEKQMAQKAVATQKVVNAITPKLNETNTGVIIINQARDDLKAGMYGDPVKSGGGKAFEHAASLRLKIDRGAEADYKQIDELTGEKSYRGHLMKVTTKKSKLSRPGQTAKTLLASDYQLEGGLKINGIDPEFMIYQEAVNLGLITKGTWRNYVTLNGEEVKLYDKDWVPRLKNDRELYLEIFKRVYVEYFPNGFAPLDNTKVDVTMLEEFKVLKDFYEELEKEEPKGESTEKESDE</sequence>
<proteinExistence type="inferred from homology"/>
<dbReference type="GO" id="GO:0008094">
    <property type="term" value="F:ATP-dependent activity, acting on DNA"/>
    <property type="evidence" value="ECO:0007669"/>
    <property type="project" value="InterPro"/>
</dbReference>
<reference evidence="7" key="1">
    <citation type="submission" date="2016-04" db="EMBL/GenBank/DDBJ databases">
        <authorList>
            <person name="Gasior T."/>
        </authorList>
    </citation>
    <scope>NUCLEOTIDE SEQUENCE [LARGE SCALE GENOMIC DNA]</scope>
</reference>
<dbReference type="InterPro" id="IPR020587">
    <property type="entry name" value="RecA_monomer-monomer_interface"/>
</dbReference>
<organism evidence="6 7">
    <name type="scientific">Staphylococcus phage vB_SscM-1</name>
    <dbReference type="NCBI Taxonomy" id="1868844"/>
    <lineage>
        <taxon>Viruses</taxon>
        <taxon>Duplodnaviria</taxon>
        <taxon>Heunggongvirae</taxon>
        <taxon>Uroviricota</taxon>
        <taxon>Caudoviricetes</taxon>
        <taxon>Herelleviridae</taxon>
        <taxon>Twortvirinae</taxon>
        <taxon>Sciuriunavirus</taxon>
        <taxon>Sciuriunavirus SscM1</taxon>
    </lineage>
</organism>
<feature type="domain" description="RecA family profile 2" evidence="5">
    <location>
        <begin position="217"/>
        <end position="297"/>
    </location>
</feature>